<name>A0A5J4RJX5_9ZZZZ</name>
<dbReference type="InterPro" id="IPR013324">
    <property type="entry name" value="RNA_pol_sigma_r3/r4-like"/>
</dbReference>
<dbReference type="InterPro" id="IPR014327">
    <property type="entry name" value="RNA_pol_sigma70_bacteroid"/>
</dbReference>
<dbReference type="Pfam" id="PF04542">
    <property type="entry name" value="Sigma70_r2"/>
    <property type="match status" value="1"/>
</dbReference>
<dbReference type="InterPro" id="IPR007627">
    <property type="entry name" value="RNA_pol_sigma70_r2"/>
</dbReference>
<dbReference type="InterPro" id="IPR013249">
    <property type="entry name" value="RNA_pol_sigma70_r4_t2"/>
</dbReference>
<organism evidence="7">
    <name type="scientific">termite gut metagenome</name>
    <dbReference type="NCBI Taxonomy" id="433724"/>
    <lineage>
        <taxon>unclassified sequences</taxon>
        <taxon>metagenomes</taxon>
        <taxon>organismal metagenomes</taxon>
    </lineage>
</organism>
<evidence type="ECO:0000256" key="2">
    <source>
        <dbReference type="ARBA" id="ARBA00023015"/>
    </source>
</evidence>
<evidence type="ECO:0000256" key="4">
    <source>
        <dbReference type="ARBA" id="ARBA00023163"/>
    </source>
</evidence>
<keyword evidence="4" id="KW-0804">Transcription</keyword>
<dbReference type="Gene3D" id="1.10.1740.10">
    <property type="match status" value="1"/>
</dbReference>
<dbReference type="CDD" id="cd06171">
    <property type="entry name" value="Sigma70_r4"/>
    <property type="match status" value="1"/>
</dbReference>
<keyword evidence="3" id="KW-0731">Sigma factor</keyword>
<gene>
    <name evidence="7" type="ORF">EZS27_017710</name>
</gene>
<dbReference type="InterPro" id="IPR014284">
    <property type="entry name" value="RNA_pol_sigma-70_dom"/>
</dbReference>
<evidence type="ECO:0000259" key="5">
    <source>
        <dbReference type="Pfam" id="PF04542"/>
    </source>
</evidence>
<comment type="caution">
    <text evidence="7">The sequence shown here is derived from an EMBL/GenBank/DDBJ whole genome shotgun (WGS) entry which is preliminary data.</text>
</comment>
<dbReference type="SUPFAM" id="SSF88659">
    <property type="entry name" value="Sigma3 and sigma4 domains of RNA polymerase sigma factors"/>
    <property type="match status" value="1"/>
</dbReference>
<keyword evidence="2" id="KW-0805">Transcription regulation</keyword>
<protein>
    <submittedName>
        <fullName evidence="7">ECF RNA polymerase sigma factor RpoE</fullName>
    </submittedName>
</protein>
<dbReference type="SUPFAM" id="SSF88946">
    <property type="entry name" value="Sigma2 domain of RNA polymerase sigma factors"/>
    <property type="match status" value="1"/>
</dbReference>
<comment type="similarity">
    <text evidence="1">Belongs to the sigma-70 factor family. ECF subfamily.</text>
</comment>
<dbReference type="GO" id="GO:0006352">
    <property type="term" value="P:DNA-templated transcription initiation"/>
    <property type="evidence" value="ECO:0007669"/>
    <property type="project" value="InterPro"/>
</dbReference>
<feature type="domain" description="RNA polymerase sigma factor 70 region 4 type 2" evidence="6">
    <location>
        <begin position="136"/>
        <end position="188"/>
    </location>
</feature>
<dbReference type="NCBIfam" id="TIGR02937">
    <property type="entry name" value="sigma70-ECF"/>
    <property type="match status" value="1"/>
</dbReference>
<evidence type="ECO:0000256" key="1">
    <source>
        <dbReference type="ARBA" id="ARBA00010641"/>
    </source>
</evidence>
<accession>A0A5J4RJX5</accession>
<evidence type="ECO:0000259" key="6">
    <source>
        <dbReference type="Pfam" id="PF08281"/>
    </source>
</evidence>
<dbReference type="EMBL" id="SNRY01001055">
    <property type="protein sequence ID" value="KAA6333919.1"/>
    <property type="molecule type" value="Genomic_DNA"/>
</dbReference>
<feature type="domain" description="RNA polymerase sigma-70 region 2" evidence="5">
    <location>
        <begin position="33"/>
        <end position="99"/>
    </location>
</feature>
<dbReference type="InterPro" id="IPR039425">
    <property type="entry name" value="RNA_pol_sigma-70-like"/>
</dbReference>
<dbReference type="GO" id="GO:0003677">
    <property type="term" value="F:DNA binding"/>
    <property type="evidence" value="ECO:0007669"/>
    <property type="project" value="InterPro"/>
</dbReference>
<dbReference type="NCBIfam" id="TIGR02985">
    <property type="entry name" value="Sig70_bacteroi1"/>
    <property type="match status" value="1"/>
</dbReference>
<dbReference type="PANTHER" id="PTHR43133:SF46">
    <property type="entry name" value="RNA POLYMERASE SIGMA-70 FACTOR ECF SUBFAMILY"/>
    <property type="match status" value="1"/>
</dbReference>
<dbReference type="Pfam" id="PF08281">
    <property type="entry name" value="Sigma70_r4_2"/>
    <property type="match status" value="1"/>
</dbReference>
<dbReference type="InterPro" id="IPR036388">
    <property type="entry name" value="WH-like_DNA-bd_sf"/>
</dbReference>
<dbReference type="InterPro" id="IPR013325">
    <property type="entry name" value="RNA_pol_sigma_r2"/>
</dbReference>
<dbReference type="GO" id="GO:0016987">
    <property type="term" value="F:sigma factor activity"/>
    <property type="evidence" value="ECO:0007669"/>
    <property type="project" value="UniProtKB-KW"/>
</dbReference>
<dbReference type="Gene3D" id="1.10.10.10">
    <property type="entry name" value="Winged helix-like DNA-binding domain superfamily/Winged helix DNA-binding domain"/>
    <property type="match status" value="1"/>
</dbReference>
<reference evidence="7" key="1">
    <citation type="submission" date="2019-03" db="EMBL/GenBank/DDBJ databases">
        <title>Single cell metagenomics reveals metabolic interactions within the superorganism composed of flagellate Streblomastix strix and complex community of Bacteroidetes bacteria on its surface.</title>
        <authorList>
            <person name="Treitli S.C."/>
            <person name="Kolisko M."/>
            <person name="Husnik F."/>
            <person name="Keeling P."/>
            <person name="Hampl V."/>
        </authorList>
    </citation>
    <scope>NUCLEOTIDE SEQUENCE</scope>
    <source>
        <strain evidence="7">STM</strain>
    </source>
</reference>
<evidence type="ECO:0000313" key="7">
    <source>
        <dbReference type="EMBL" id="KAA6333919.1"/>
    </source>
</evidence>
<dbReference type="PANTHER" id="PTHR43133">
    <property type="entry name" value="RNA POLYMERASE ECF-TYPE SIGMA FACTO"/>
    <property type="match status" value="1"/>
</dbReference>
<sequence>MNKRNIDQAQVNAIERDILEKIKKGDLHSFKQLFENYYVMLCYIANGYLNSKQLSEEIVDDVFYKIWENRGTLNIHTSLKAYLIKAVRHKSINYLEQNRSSCYIRDTPTEEDGRENLFFADNNTPLSDLIGKEQEDAITLAINSLPAGCRKIFHLRYFENLKYEEIALKQNISVNTVKSQMQAALQKLRQLLSPYRPFLFLMLQDALWNIWQS</sequence>
<evidence type="ECO:0000256" key="3">
    <source>
        <dbReference type="ARBA" id="ARBA00023082"/>
    </source>
</evidence>
<proteinExistence type="inferred from homology"/>
<dbReference type="AlphaFoldDB" id="A0A5J4RJX5"/>